<accession>A0ABP9ST01</accession>
<evidence type="ECO:0000313" key="2">
    <source>
        <dbReference type="Proteomes" id="UP001501570"/>
    </source>
</evidence>
<evidence type="ECO:0008006" key="3">
    <source>
        <dbReference type="Google" id="ProtNLM"/>
    </source>
</evidence>
<dbReference type="EMBL" id="BAABJQ010000041">
    <property type="protein sequence ID" value="GAA5200077.1"/>
    <property type="molecule type" value="Genomic_DNA"/>
</dbReference>
<dbReference type="Proteomes" id="UP001501570">
    <property type="component" value="Unassembled WGS sequence"/>
</dbReference>
<proteinExistence type="predicted"/>
<reference evidence="2" key="1">
    <citation type="journal article" date="2019" name="Int. J. Syst. Evol. Microbiol.">
        <title>The Global Catalogue of Microorganisms (GCM) 10K type strain sequencing project: providing services to taxonomists for standard genome sequencing and annotation.</title>
        <authorList>
            <consortium name="The Broad Institute Genomics Platform"/>
            <consortium name="The Broad Institute Genome Sequencing Center for Infectious Disease"/>
            <person name="Wu L."/>
            <person name="Ma J."/>
        </authorList>
    </citation>
    <scope>NUCLEOTIDE SEQUENCE [LARGE SCALE GENOMIC DNA]</scope>
    <source>
        <strain evidence="2">JCM 18304</strain>
    </source>
</reference>
<name>A0ABP9ST01_9ACTN</name>
<organism evidence="1 2">
    <name type="scientific">Rugosimonospora acidiphila</name>
    <dbReference type="NCBI Taxonomy" id="556531"/>
    <lineage>
        <taxon>Bacteria</taxon>
        <taxon>Bacillati</taxon>
        <taxon>Actinomycetota</taxon>
        <taxon>Actinomycetes</taxon>
        <taxon>Micromonosporales</taxon>
        <taxon>Micromonosporaceae</taxon>
        <taxon>Rugosimonospora</taxon>
    </lineage>
</organism>
<keyword evidence="2" id="KW-1185">Reference proteome</keyword>
<comment type="caution">
    <text evidence="1">The sequence shown here is derived from an EMBL/GenBank/DDBJ whole genome shotgun (WGS) entry which is preliminary data.</text>
</comment>
<dbReference type="InterPro" id="IPR055582">
    <property type="entry name" value="DUF7158"/>
</dbReference>
<sequence length="256" mass="28005">MTAATGHPREEALGYLDGVPVPRARLDRRLAEMRDGDRAAMLPAPDSPEGRQLARWLAQVILTEQLCAAEAEARGLPLNPRRVRLDQRAAVEYGSINAAAFHGSPAVRAVADAVTAGVSIADDELRRYWTATARPVPARWVLRHRLGDGPAGRLGPVGAADLPAALADALRGAAPGDTVTATDRLGRHEAYVLEVLPAREPDFERDRPALRPDLLAARRRRAFAHWLDRARAQRIRLVPGLEHPGDPHQPDNHHRH</sequence>
<evidence type="ECO:0000313" key="1">
    <source>
        <dbReference type="EMBL" id="GAA5200077.1"/>
    </source>
</evidence>
<protein>
    <recommendedName>
        <fullName evidence="3">[acyl-carrier-protein] S-malonyltransferase</fullName>
    </recommendedName>
</protein>
<gene>
    <name evidence="1" type="ORF">GCM10023322_77160</name>
</gene>
<dbReference type="Pfam" id="PF23716">
    <property type="entry name" value="DUF7158"/>
    <property type="match status" value="1"/>
</dbReference>